<accession>A0A7W1X028</accession>
<dbReference type="EMBL" id="JACEMT010000053">
    <property type="protein sequence ID" value="MBA4503356.1"/>
    <property type="molecule type" value="Genomic_DNA"/>
</dbReference>
<evidence type="ECO:0000313" key="2">
    <source>
        <dbReference type="EMBL" id="MBA4503356.1"/>
    </source>
</evidence>
<keyword evidence="1" id="KW-1133">Transmembrane helix</keyword>
<sequence>MNLTDLQIRAQVRTPWQALDLGVLMGRRWFKALWLAWLVPAVMLFLPLSVIFFDSPWIVAMVLWWLKPLLERLPLLLLSRFLFGENSLRGVDWRQLRSLWLFDCLSALLWRRFDLQRSFRQAVTVLEKQKGRARATRCQTLSYNGGSEAVWLTLVLVHLEMLLVVAGPVLAIMLVGDFVEPDWFWLFDAEGGWPEHVSNAFTLLCMSVVAPFYVSSGFALYINRRVELEAWDLELLFRQIASERKSAGEAAAGATSSVMMLAGTLLLSLALTFMPAAPVMAANPLLDSTPEQSKEEVLVLLEEPPFVIEKEHTRWSLKEFDGVDKEESESDWGSWLDDWDFEPSDGSGVYRVAEVLVWVGILALLVLLARALMRHLNGLEVSEPLEPARTMPQVVMGMSIAADSLPEDITAAVTEALERGDTRVALSLVYRYALHRLVHHHGVAVESWYTELECAQAVRAYETLALEGLFDELTQTWLSQAYAHEAPARGKVEQLLTGLRKVLS</sequence>
<feature type="transmembrane region" description="Helical" evidence="1">
    <location>
        <begin position="348"/>
        <end position="369"/>
    </location>
</feature>
<protein>
    <submittedName>
        <fullName evidence="2">DUF4129 domain-containing protein</fullName>
    </submittedName>
</protein>
<dbReference type="AlphaFoldDB" id="A0A7W1X028"/>
<dbReference type="RefSeq" id="WP_181741068.1">
    <property type="nucleotide sequence ID" value="NZ_JACEMT010000053.1"/>
</dbReference>
<feature type="transmembrane region" description="Helical" evidence="1">
    <location>
        <begin position="33"/>
        <end position="66"/>
    </location>
</feature>
<evidence type="ECO:0000313" key="3">
    <source>
        <dbReference type="Proteomes" id="UP000538931"/>
    </source>
</evidence>
<proteinExistence type="predicted"/>
<keyword evidence="1" id="KW-0812">Transmembrane</keyword>
<gene>
    <name evidence="2" type="ORF">H1S06_13435</name>
</gene>
<reference evidence="2 3" key="1">
    <citation type="submission" date="2020-07" db="EMBL/GenBank/DDBJ databases">
        <title>Bacterium isolated from marien macroalgae.</title>
        <authorList>
            <person name="Zhu K."/>
            <person name="Lu D."/>
            <person name="Du Z."/>
        </authorList>
    </citation>
    <scope>NUCLEOTIDE SEQUENCE [LARGE SCALE GENOMIC DNA]</scope>
    <source>
        <strain evidence="2 3">3-1745</strain>
    </source>
</reference>
<feature type="transmembrane region" description="Helical" evidence="1">
    <location>
        <begin position="149"/>
        <end position="176"/>
    </location>
</feature>
<keyword evidence="3" id="KW-1185">Reference proteome</keyword>
<dbReference type="Proteomes" id="UP000538931">
    <property type="component" value="Unassembled WGS sequence"/>
</dbReference>
<comment type="caution">
    <text evidence="2">The sequence shown here is derived from an EMBL/GenBank/DDBJ whole genome shotgun (WGS) entry which is preliminary data.</text>
</comment>
<feature type="transmembrane region" description="Helical" evidence="1">
    <location>
        <begin position="250"/>
        <end position="274"/>
    </location>
</feature>
<evidence type="ECO:0000256" key="1">
    <source>
        <dbReference type="SAM" id="Phobius"/>
    </source>
</evidence>
<organism evidence="2 3">
    <name type="scientific">Marinobacterium marinum</name>
    <dbReference type="NCBI Taxonomy" id="2756129"/>
    <lineage>
        <taxon>Bacteria</taxon>
        <taxon>Pseudomonadati</taxon>
        <taxon>Pseudomonadota</taxon>
        <taxon>Gammaproteobacteria</taxon>
        <taxon>Oceanospirillales</taxon>
        <taxon>Oceanospirillaceae</taxon>
        <taxon>Marinobacterium</taxon>
    </lineage>
</organism>
<keyword evidence="1" id="KW-0472">Membrane</keyword>
<feature type="transmembrane region" description="Helical" evidence="1">
    <location>
        <begin position="196"/>
        <end position="222"/>
    </location>
</feature>
<name>A0A7W1X028_9GAMM</name>